<dbReference type="EMBL" id="JAHRIO010081267">
    <property type="protein sequence ID" value="MEQ2185294.1"/>
    <property type="molecule type" value="Genomic_DNA"/>
</dbReference>
<evidence type="ECO:0000313" key="2">
    <source>
        <dbReference type="EMBL" id="MEQ2185294.1"/>
    </source>
</evidence>
<sequence>MFCGFLFYPSHVMFSLSLPAIAISFIRSTCIMQSVFSYHLHQRVIFVFLKRKPFYLRSVCLSICILGSTTTPRLTVTDFTKIYHPEQTGGYIREEAHPFTRHKLSV</sequence>
<protein>
    <recommendedName>
        <fullName evidence="4">Secreted protein</fullName>
    </recommendedName>
</protein>
<evidence type="ECO:0000256" key="1">
    <source>
        <dbReference type="SAM" id="Phobius"/>
    </source>
</evidence>
<gene>
    <name evidence="2" type="ORF">GOODEAATRI_016670</name>
</gene>
<name>A0ABV0PP92_9TELE</name>
<organism evidence="2 3">
    <name type="scientific">Goodea atripinnis</name>
    <dbReference type="NCBI Taxonomy" id="208336"/>
    <lineage>
        <taxon>Eukaryota</taxon>
        <taxon>Metazoa</taxon>
        <taxon>Chordata</taxon>
        <taxon>Craniata</taxon>
        <taxon>Vertebrata</taxon>
        <taxon>Euteleostomi</taxon>
        <taxon>Actinopterygii</taxon>
        <taxon>Neopterygii</taxon>
        <taxon>Teleostei</taxon>
        <taxon>Neoteleostei</taxon>
        <taxon>Acanthomorphata</taxon>
        <taxon>Ovalentaria</taxon>
        <taxon>Atherinomorphae</taxon>
        <taxon>Cyprinodontiformes</taxon>
        <taxon>Goodeidae</taxon>
        <taxon>Goodea</taxon>
    </lineage>
</organism>
<accession>A0ABV0PP92</accession>
<dbReference type="Proteomes" id="UP001476798">
    <property type="component" value="Unassembled WGS sequence"/>
</dbReference>
<evidence type="ECO:0000313" key="3">
    <source>
        <dbReference type="Proteomes" id="UP001476798"/>
    </source>
</evidence>
<keyword evidence="1" id="KW-0472">Membrane</keyword>
<keyword evidence="1" id="KW-0812">Transmembrane</keyword>
<keyword evidence="1" id="KW-1133">Transmembrane helix</keyword>
<evidence type="ECO:0008006" key="4">
    <source>
        <dbReference type="Google" id="ProtNLM"/>
    </source>
</evidence>
<reference evidence="2 3" key="1">
    <citation type="submission" date="2021-06" db="EMBL/GenBank/DDBJ databases">
        <authorList>
            <person name="Palmer J.M."/>
        </authorList>
    </citation>
    <scope>NUCLEOTIDE SEQUENCE [LARGE SCALE GENOMIC DNA]</scope>
    <source>
        <strain evidence="2 3">GA_2019</strain>
        <tissue evidence="2">Muscle</tissue>
    </source>
</reference>
<proteinExistence type="predicted"/>
<feature type="transmembrane region" description="Helical" evidence="1">
    <location>
        <begin position="6"/>
        <end position="26"/>
    </location>
</feature>
<comment type="caution">
    <text evidence="2">The sequence shown here is derived from an EMBL/GenBank/DDBJ whole genome shotgun (WGS) entry which is preliminary data.</text>
</comment>
<keyword evidence="3" id="KW-1185">Reference proteome</keyword>